<dbReference type="Pfam" id="PF08100">
    <property type="entry name" value="Dimerisation"/>
    <property type="match status" value="1"/>
</dbReference>
<dbReference type="RefSeq" id="WP_008296334.1">
    <property type="nucleotide sequence ID" value="NZ_CM002299.1"/>
</dbReference>
<feature type="domain" description="O-methyltransferase C-terminal" evidence="5">
    <location>
        <begin position="166"/>
        <end position="345"/>
    </location>
</feature>
<proteinExistence type="predicted"/>
<dbReference type="AlphaFoldDB" id="A4ACR4"/>
<dbReference type="InterPro" id="IPR016461">
    <property type="entry name" value="COMT-like"/>
</dbReference>
<dbReference type="HOGENOM" id="CLU_005533_12_0_6"/>
<feature type="active site" description="Proton acceptor" evidence="4">
    <location>
        <position position="274"/>
    </location>
</feature>
<dbReference type="Proteomes" id="UP000019205">
    <property type="component" value="Chromosome"/>
</dbReference>
<comment type="caution">
    <text evidence="7">The sequence shown here is derived from an EMBL/GenBank/DDBJ whole genome shotgun (WGS) entry which is preliminary data.</text>
</comment>
<dbReference type="InterPro" id="IPR029063">
    <property type="entry name" value="SAM-dependent_MTases_sf"/>
</dbReference>
<dbReference type="PANTHER" id="PTHR43712:SF2">
    <property type="entry name" value="O-METHYLTRANSFERASE CICE"/>
    <property type="match status" value="1"/>
</dbReference>
<dbReference type="eggNOG" id="COG0500">
    <property type="taxonomic scope" value="Bacteria"/>
</dbReference>
<dbReference type="PIRSF" id="PIRSF005739">
    <property type="entry name" value="O-mtase"/>
    <property type="match status" value="1"/>
</dbReference>
<dbReference type="SUPFAM" id="SSF53335">
    <property type="entry name" value="S-adenosyl-L-methionine-dependent methyltransferases"/>
    <property type="match status" value="1"/>
</dbReference>
<keyword evidence="2 7" id="KW-0808">Transferase</keyword>
<evidence type="ECO:0000313" key="7">
    <source>
        <dbReference type="EMBL" id="EAQ96278.1"/>
    </source>
</evidence>
<dbReference type="EMBL" id="AAOA02000005">
    <property type="protein sequence ID" value="EAQ96278.1"/>
    <property type="molecule type" value="Genomic_DNA"/>
</dbReference>
<dbReference type="OrthoDB" id="9766840at2"/>
<keyword evidence="1 7" id="KW-0489">Methyltransferase</keyword>
<dbReference type="Gene3D" id="1.10.10.10">
    <property type="entry name" value="Winged helix-like DNA-binding domain superfamily/Winged helix DNA-binding domain"/>
    <property type="match status" value="1"/>
</dbReference>
<dbReference type="InterPro" id="IPR036390">
    <property type="entry name" value="WH_DNA-bd_sf"/>
</dbReference>
<dbReference type="GO" id="GO:0032259">
    <property type="term" value="P:methylation"/>
    <property type="evidence" value="ECO:0007669"/>
    <property type="project" value="UniProtKB-KW"/>
</dbReference>
<keyword evidence="3" id="KW-0949">S-adenosyl-L-methionine</keyword>
<dbReference type="InterPro" id="IPR036388">
    <property type="entry name" value="WH-like_DNA-bd_sf"/>
</dbReference>
<evidence type="ECO:0000259" key="6">
    <source>
        <dbReference type="Pfam" id="PF08100"/>
    </source>
</evidence>
<reference evidence="7 8" key="2">
    <citation type="journal article" date="2009" name="PLoS ONE">
        <title>The photosynthetic apparatus and its regulation in the aerobic gammaproteobacterium Congregibacter litoralis gen. nov., sp. nov.</title>
        <authorList>
            <person name="Spring S."/>
            <person name="Lunsdorf H."/>
            <person name="Fuchs B.M."/>
            <person name="Tindall B.J."/>
        </authorList>
    </citation>
    <scope>NUCLEOTIDE SEQUENCE [LARGE SCALE GENOMIC DNA]</scope>
    <source>
        <strain evidence="7">KT71</strain>
    </source>
</reference>
<dbReference type="GO" id="GO:0008171">
    <property type="term" value="F:O-methyltransferase activity"/>
    <property type="evidence" value="ECO:0007669"/>
    <property type="project" value="InterPro"/>
</dbReference>
<keyword evidence="8" id="KW-1185">Reference proteome</keyword>
<protein>
    <submittedName>
        <fullName evidence="7">Hydroxyneurosporene-O-methyltransferase</fullName>
        <ecNumber evidence="7">2.1.1.-</ecNumber>
    </submittedName>
</protein>
<dbReference type="PANTHER" id="PTHR43712">
    <property type="entry name" value="PUTATIVE (AFU_ORTHOLOGUE AFUA_4G14580)-RELATED"/>
    <property type="match status" value="1"/>
</dbReference>
<evidence type="ECO:0000313" key="8">
    <source>
        <dbReference type="Proteomes" id="UP000019205"/>
    </source>
</evidence>
<evidence type="ECO:0000256" key="4">
    <source>
        <dbReference type="PIRSR" id="PIRSR005739-1"/>
    </source>
</evidence>
<evidence type="ECO:0000256" key="2">
    <source>
        <dbReference type="ARBA" id="ARBA00022679"/>
    </source>
</evidence>
<feature type="domain" description="O-methyltransferase dimerisation" evidence="6">
    <location>
        <begin position="43"/>
        <end position="103"/>
    </location>
</feature>
<organism evidence="7 8">
    <name type="scientific">Congregibacter litoralis KT71</name>
    <dbReference type="NCBI Taxonomy" id="314285"/>
    <lineage>
        <taxon>Bacteria</taxon>
        <taxon>Pseudomonadati</taxon>
        <taxon>Pseudomonadota</taxon>
        <taxon>Gammaproteobacteria</taxon>
        <taxon>Cellvibrionales</taxon>
        <taxon>Halieaceae</taxon>
        <taxon>Congregibacter</taxon>
    </lineage>
</organism>
<dbReference type="Gene3D" id="3.40.50.150">
    <property type="entry name" value="Vaccinia Virus protein VP39"/>
    <property type="match status" value="1"/>
</dbReference>
<evidence type="ECO:0000259" key="5">
    <source>
        <dbReference type="Pfam" id="PF00891"/>
    </source>
</evidence>
<accession>A4ACR4</accession>
<reference evidence="7 8" key="1">
    <citation type="journal article" date="2007" name="Proc. Natl. Acad. Sci. U.S.A.">
        <title>Characterization of a marine gammaproteobacterium capable of aerobic anoxygenic photosynthesis.</title>
        <authorList>
            <person name="Fuchs B.M."/>
            <person name="Spring S."/>
            <person name="Teeling H."/>
            <person name="Quast C."/>
            <person name="Wulf J."/>
            <person name="Schattenhofer M."/>
            <person name="Yan S."/>
            <person name="Ferriera S."/>
            <person name="Johnson J."/>
            <person name="Glockner F.O."/>
            <person name="Amann R."/>
        </authorList>
    </citation>
    <scope>NUCLEOTIDE SEQUENCE [LARGE SCALE GENOMIC DNA]</scope>
    <source>
        <strain evidence="7">KT71</strain>
    </source>
</reference>
<dbReference type="Pfam" id="PF00891">
    <property type="entry name" value="Methyltransf_2"/>
    <property type="match status" value="1"/>
</dbReference>
<evidence type="ECO:0000256" key="1">
    <source>
        <dbReference type="ARBA" id="ARBA00022603"/>
    </source>
</evidence>
<dbReference type="SUPFAM" id="SSF46785">
    <property type="entry name" value="Winged helix' DNA-binding domain"/>
    <property type="match status" value="1"/>
</dbReference>
<dbReference type="EC" id="2.1.1.-" evidence="7"/>
<sequence>MLLKNWLLTRRDRLLGSPVFHQSVLRFPLFRWIARRRARELFDITAGFVYSQVLAACVELDLFERLAEGPRTSAQLAAACDLPVDGLERLLRAAAELRLLQRWGADSWRLGDLGAASRGSPGIAAMVRHHHLLYSDLAEPLSLLRDRSQSALSQYWAYASRPGLSEAENAQRYSELMAQSQSFVADDVLAHCSLEGRRELLDVGGGSGVFAAEALRRFAGLRARVFDLPDVAVLADERFAQEGLEERGSALGGDMFLDALPRGADVISLIRILHDHDDDRVMGLLKAARRAMEPDGLLLIAEPLSETAAAPGVGAYFHLYLWAMGSGQPRSLARIREMLEAAGFADVRERGSYQPLLVRVLTARPAATP</sequence>
<dbReference type="CDD" id="cd02440">
    <property type="entry name" value="AdoMet_MTases"/>
    <property type="match status" value="1"/>
</dbReference>
<name>A4ACR4_9GAMM</name>
<dbReference type="InterPro" id="IPR001077">
    <property type="entry name" value="COMT_C"/>
</dbReference>
<dbReference type="InterPro" id="IPR012967">
    <property type="entry name" value="COMT_dimerisation"/>
</dbReference>
<dbReference type="PROSITE" id="PS51683">
    <property type="entry name" value="SAM_OMT_II"/>
    <property type="match status" value="1"/>
</dbReference>
<evidence type="ECO:0000256" key="3">
    <source>
        <dbReference type="ARBA" id="ARBA00022691"/>
    </source>
</evidence>
<dbReference type="STRING" id="314285.KT71_19468"/>
<dbReference type="GO" id="GO:0046983">
    <property type="term" value="F:protein dimerization activity"/>
    <property type="evidence" value="ECO:0007669"/>
    <property type="project" value="InterPro"/>
</dbReference>
<gene>
    <name evidence="7" type="ORF">KT71_19468</name>
</gene>